<evidence type="ECO:0000256" key="6">
    <source>
        <dbReference type="ARBA" id="ARBA00023136"/>
    </source>
</evidence>
<feature type="transmembrane region" description="Helical" evidence="7">
    <location>
        <begin position="329"/>
        <end position="352"/>
    </location>
</feature>
<feature type="transmembrane region" description="Helical" evidence="7">
    <location>
        <begin position="118"/>
        <end position="135"/>
    </location>
</feature>
<evidence type="ECO:0000313" key="9">
    <source>
        <dbReference type="Proteomes" id="UP000769617"/>
    </source>
</evidence>
<evidence type="ECO:0000256" key="4">
    <source>
        <dbReference type="ARBA" id="ARBA00022692"/>
    </source>
</evidence>
<dbReference type="PANTHER" id="PTHR33567:SF3">
    <property type="entry name" value="CHROMATE ION TRANSPORTER (EUROFUNG)"/>
    <property type="match status" value="1"/>
</dbReference>
<dbReference type="InterPro" id="IPR014047">
    <property type="entry name" value="Chr_Tranpt_l_chain"/>
</dbReference>
<dbReference type="EMBL" id="JAHYCA010000006">
    <property type="protein sequence ID" value="MBW6392542.1"/>
    <property type="molecule type" value="Genomic_DNA"/>
</dbReference>
<feature type="transmembrane region" description="Helical" evidence="7">
    <location>
        <begin position="226"/>
        <end position="245"/>
    </location>
</feature>
<feature type="transmembrane region" description="Helical" evidence="7">
    <location>
        <begin position="364"/>
        <end position="388"/>
    </location>
</feature>
<comment type="similarity">
    <text evidence="2">Belongs to the chromate ion transporter (CHR) (TC 2.A.51) family.</text>
</comment>
<dbReference type="PIRSF" id="PIRSF004810">
    <property type="entry name" value="ChrA"/>
    <property type="match status" value="1"/>
</dbReference>
<feature type="transmembrane region" description="Helical" evidence="7">
    <location>
        <begin position="20"/>
        <end position="41"/>
    </location>
</feature>
<evidence type="ECO:0000256" key="5">
    <source>
        <dbReference type="ARBA" id="ARBA00022989"/>
    </source>
</evidence>
<evidence type="ECO:0000256" key="7">
    <source>
        <dbReference type="SAM" id="Phobius"/>
    </source>
</evidence>
<comment type="caution">
    <text evidence="8">The sequence shown here is derived from an EMBL/GenBank/DDBJ whole genome shotgun (WGS) entry which is preliminary data.</text>
</comment>
<name>A0ABS6ZR49_9GAMM</name>
<evidence type="ECO:0000256" key="3">
    <source>
        <dbReference type="ARBA" id="ARBA00022475"/>
    </source>
</evidence>
<dbReference type="InterPro" id="IPR003370">
    <property type="entry name" value="Chromate_transpt"/>
</dbReference>
<organism evidence="8 9">
    <name type="scientific">Billgrantia antri</name>
    <dbReference type="NCBI Taxonomy" id="2846777"/>
    <lineage>
        <taxon>Bacteria</taxon>
        <taxon>Pseudomonadati</taxon>
        <taxon>Pseudomonadota</taxon>
        <taxon>Gammaproteobacteria</taxon>
        <taxon>Oceanospirillales</taxon>
        <taxon>Halomonadaceae</taxon>
        <taxon>Billgrantia</taxon>
    </lineage>
</organism>
<keyword evidence="5 7" id="KW-1133">Transmembrane helix</keyword>
<feature type="transmembrane region" description="Helical" evidence="7">
    <location>
        <begin position="257"/>
        <end position="277"/>
    </location>
</feature>
<accession>A0ABS6ZR49</accession>
<evidence type="ECO:0000256" key="1">
    <source>
        <dbReference type="ARBA" id="ARBA00004651"/>
    </source>
</evidence>
<evidence type="ECO:0000256" key="2">
    <source>
        <dbReference type="ARBA" id="ARBA00005262"/>
    </source>
</evidence>
<proteinExistence type="inferred from homology"/>
<dbReference type="Proteomes" id="UP000769617">
    <property type="component" value="Unassembled WGS sequence"/>
</dbReference>
<keyword evidence="6 7" id="KW-0472">Membrane</keyword>
<dbReference type="PANTHER" id="PTHR33567">
    <property type="entry name" value="CHROMATE ION TRANSPORTER (EUROFUNG)"/>
    <property type="match status" value="1"/>
</dbReference>
<keyword evidence="9" id="KW-1185">Reference proteome</keyword>
<keyword evidence="4 7" id="KW-0812">Transmembrane</keyword>
<dbReference type="Pfam" id="PF02417">
    <property type="entry name" value="Chromate_transp"/>
    <property type="match status" value="2"/>
</dbReference>
<sequence>MLPPLPHDVPFREAVHVWLRIALFSFGGPAGQIAVMHRILVEEKRWIGENRFLHALNYCMLLPGPEAQQLAIYIGWLMHRTKGGLLAGTLFVLPGFISILALSYLYAALGNVGMVEGLFFGLKAAVLAIVINAVVRIGKRALRNNTMLGIAAAAFVAIFFLDIAFPLIILGAALIGFVGGKAGSPLFRVGGGHGAEEASGLADGDSLLGAELPAHARPNRAWSLKISAICLTLWLTPVALLLLTLGPDNLFSQIATFFSRMAVVTFGGAYAVLSYVAQAAVQSYGWLALGEMLDGLGMAETTPGPLIQVVQFVGFMGAFRDAAPLDPWLAAPLAAVLTTWVTFVPCFLWIFLGAPYVERLRDNAALSGAMTAITAAVVGVVLNLAVWFGLHVVFAEVGEWRSAGLRLLIPDVASLDVAALVLSVAALLAIFRFGVGMLKVLGACALAGVLLSLW</sequence>
<feature type="transmembrane region" description="Helical" evidence="7">
    <location>
        <begin position="147"/>
        <end position="178"/>
    </location>
</feature>
<feature type="transmembrane region" description="Helical" evidence="7">
    <location>
        <begin position="85"/>
        <end position="106"/>
    </location>
</feature>
<comment type="subcellular location">
    <subcellularLocation>
        <location evidence="1">Cell membrane</location>
        <topology evidence="1">Multi-pass membrane protein</topology>
    </subcellularLocation>
</comment>
<feature type="transmembrane region" description="Helical" evidence="7">
    <location>
        <begin position="408"/>
        <end position="430"/>
    </location>
</feature>
<protein>
    <submittedName>
        <fullName evidence="8">Chromate efflux transporter</fullName>
    </submittedName>
</protein>
<reference evidence="8 9" key="1">
    <citation type="submission" date="2021-07" db="EMBL/GenBank/DDBJ databases">
        <authorList>
            <person name="So Y."/>
        </authorList>
    </citation>
    <scope>NUCLEOTIDE SEQUENCE [LARGE SCALE GENOMIC DNA]</scope>
    <source>
        <strain evidence="8 9">Y3S6</strain>
    </source>
</reference>
<keyword evidence="3" id="KW-1003">Cell membrane</keyword>
<dbReference type="RefSeq" id="WP_219792946.1">
    <property type="nucleotide sequence ID" value="NZ_JAHYCA010000006.1"/>
</dbReference>
<gene>
    <name evidence="8" type="primary">chrA</name>
    <name evidence="8" type="ORF">KPL81_15420</name>
</gene>
<dbReference type="NCBIfam" id="TIGR00937">
    <property type="entry name" value="2A51"/>
    <property type="match status" value="1"/>
</dbReference>
<evidence type="ECO:0000313" key="8">
    <source>
        <dbReference type="EMBL" id="MBW6392542.1"/>
    </source>
</evidence>